<dbReference type="Proteomes" id="UP000018851">
    <property type="component" value="Chromosome"/>
</dbReference>
<keyword evidence="5" id="KW-1185">Reference proteome</keyword>
<dbReference type="NCBIfam" id="TIGR00254">
    <property type="entry name" value="GGDEF"/>
    <property type="match status" value="1"/>
</dbReference>
<dbReference type="STRING" id="1123269.NX02_25995"/>
<dbReference type="Pfam" id="PF01590">
    <property type="entry name" value="GAF"/>
    <property type="match status" value="1"/>
</dbReference>
<dbReference type="InterPro" id="IPR003018">
    <property type="entry name" value="GAF"/>
</dbReference>
<dbReference type="InterPro" id="IPR000160">
    <property type="entry name" value="GGDEF_dom"/>
</dbReference>
<evidence type="ECO:0000256" key="1">
    <source>
        <dbReference type="ARBA" id="ARBA00012528"/>
    </source>
</evidence>
<dbReference type="AlphaFoldDB" id="W0AI55"/>
<organism evidence="4 5">
    <name type="scientific">Sphingomonas sanxanigenens DSM 19645 = NX02</name>
    <dbReference type="NCBI Taxonomy" id="1123269"/>
    <lineage>
        <taxon>Bacteria</taxon>
        <taxon>Pseudomonadati</taxon>
        <taxon>Pseudomonadota</taxon>
        <taxon>Alphaproteobacteria</taxon>
        <taxon>Sphingomonadales</taxon>
        <taxon>Sphingomonadaceae</taxon>
        <taxon>Sphingomonas</taxon>
    </lineage>
</organism>
<feature type="domain" description="GGDEF" evidence="3">
    <location>
        <begin position="204"/>
        <end position="336"/>
    </location>
</feature>
<dbReference type="PANTHER" id="PTHR45138:SF9">
    <property type="entry name" value="DIGUANYLATE CYCLASE DGCM-RELATED"/>
    <property type="match status" value="1"/>
</dbReference>
<evidence type="ECO:0000313" key="4">
    <source>
        <dbReference type="EMBL" id="AHE56801.1"/>
    </source>
</evidence>
<dbReference type="InterPro" id="IPR029787">
    <property type="entry name" value="Nucleotide_cyclase"/>
</dbReference>
<protein>
    <recommendedName>
        <fullName evidence="1">diguanylate cyclase</fullName>
        <ecNumber evidence="1">2.7.7.65</ecNumber>
    </recommendedName>
</protein>
<comment type="catalytic activity">
    <reaction evidence="2">
        <text>2 GTP = 3',3'-c-di-GMP + 2 diphosphate</text>
        <dbReference type="Rhea" id="RHEA:24898"/>
        <dbReference type="ChEBI" id="CHEBI:33019"/>
        <dbReference type="ChEBI" id="CHEBI:37565"/>
        <dbReference type="ChEBI" id="CHEBI:58805"/>
        <dbReference type="EC" id="2.7.7.65"/>
    </reaction>
</comment>
<name>W0AI55_9SPHN</name>
<dbReference type="Gene3D" id="3.30.450.40">
    <property type="match status" value="1"/>
</dbReference>
<dbReference type="eggNOG" id="COG3706">
    <property type="taxonomic scope" value="Bacteria"/>
</dbReference>
<dbReference type="HOGENOM" id="CLU_000445_11_32_5"/>
<gene>
    <name evidence="4" type="ORF">NX02_25995</name>
</gene>
<dbReference type="SUPFAM" id="SSF55781">
    <property type="entry name" value="GAF domain-like"/>
    <property type="match status" value="1"/>
</dbReference>
<dbReference type="FunFam" id="3.30.70.270:FF:000001">
    <property type="entry name" value="Diguanylate cyclase domain protein"/>
    <property type="match status" value="1"/>
</dbReference>
<dbReference type="SMART" id="SM00267">
    <property type="entry name" value="GGDEF"/>
    <property type="match status" value="1"/>
</dbReference>
<dbReference type="InterPro" id="IPR043128">
    <property type="entry name" value="Rev_trsase/Diguanyl_cyclase"/>
</dbReference>
<dbReference type="InterPro" id="IPR050469">
    <property type="entry name" value="Diguanylate_Cyclase"/>
</dbReference>
<evidence type="ECO:0000259" key="3">
    <source>
        <dbReference type="PROSITE" id="PS50887"/>
    </source>
</evidence>
<dbReference type="RefSeq" id="WP_425424020.1">
    <property type="nucleotide sequence ID" value="NZ_CP006644.1"/>
</dbReference>
<dbReference type="EMBL" id="CP006644">
    <property type="protein sequence ID" value="AHE56801.1"/>
    <property type="molecule type" value="Genomic_DNA"/>
</dbReference>
<dbReference type="SMART" id="SM00065">
    <property type="entry name" value="GAF"/>
    <property type="match status" value="1"/>
</dbReference>
<reference evidence="4 5" key="1">
    <citation type="submission" date="2013-07" db="EMBL/GenBank/DDBJ databases">
        <title>Completed genome of Sphingomonas sanxanigenens NX02.</title>
        <authorList>
            <person name="Ma T."/>
            <person name="Huang H."/>
            <person name="Wu M."/>
            <person name="Li X."/>
            <person name="Li G."/>
        </authorList>
    </citation>
    <scope>NUCLEOTIDE SEQUENCE [LARGE SCALE GENOMIC DNA]</scope>
    <source>
        <strain evidence="4 5">NX02</strain>
    </source>
</reference>
<sequence>MDENGASLRTLMDDAKLTDERGRLAALNRANILDTPPEEPFERITSLLKSVLGVPMTAITLLDADRQWMKSRCGLDADHTARDISFCTHTIEGRDPFVVPDASRDPRFAANPLVTDAPRIAAYAGVPLETVDGYNLGALCAIDTKPREFAAHELDLLKSFARLVIGEIQLRQIADRDHLTGAFCRRAALEEMERAVARHARHGTPAALIMFDIDHFKSINDRYGHPGGDSALRAVSARIAAMLRPDDVLGRLGGEEFAILLNGTGLDDATVAAERFRAALAAMIVPNDPPLRLTASFGIAVLGPDIADVDAWLAAADGALYAAKNSGRNRCRTAHSGGRDDAAAA</sequence>
<dbReference type="PANTHER" id="PTHR45138">
    <property type="entry name" value="REGULATORY COMPONENTS OF SENSORY TRANSDUCTION SYSTEM"/>
    <property type="match status" value="1"/>
</dbReference>
<dbReference type="SUPFAM" id="SSF55073">
    <property type="entry name" value="Nucleotide cyclase"/>
    <property type="match status" value="1"/>
</dbReference>
<dbReference type="CDD" id="cd01949">
    <property type="entry name" value="GGDEF"/>
    <property type="match status" value="1"/>
</dbReference>
<dbReference type="InterPro" id="IPR029016">
    <property type="entry name" value="GAF-like_dom_sf"/>
</dbReference>
<accession>W0AI55</accession>
<dbReference type="GO" id="GO:0052621">
    <property type="term" value="F:diguanylate cyclase activity"/>
    <property type="evidence" value="ECO:0007669"/>
    <property type="project" value="UniProtKB-EC"/>
</dbReference>
<dbReference type="PATRIC" id="fig|1123269.5.peg.5099"/>
<dbReference type="Pfam" id="PF00990">
    <property type="entry name" value="GGDEF"/>
    <property type="match status" value="1"/>
</dbReference>
<dbReference type="EC" id="2.7.7.65" evidence="1"/>
<dbReference type="KEGG" id="ssan:NX02_25995"/>
<dbReference type="Gene3D" id="3.30.70.270">
    <property type="match status" value="1"/>
</dbReference>
<dbReference type="PROSITE" id="PS50887">
    <property type="entry name" value="GGDEF"/>
    <property type="match status" value="1"/>
</dbReference>
<evidence type="ECO:0000256" key="2">
    <source>
        <dbReference type="ARBA" id="ARBA00034247"/>
    </source>
</evidence>
<proteinExistence type="predicted"/>
<evidence type="ECO:0000313" key="5">
    <source>
        <dbReference type="Proteomes" id="UP000018851"/>
    </source>
</evidence>